<dbReference type="AlphaFoldDB" id="A0A916S2Q9"/>
<dbReference type="InterPro" id="IPR025441">
    <property type="entry name" value="DUF4181"/>
</dbReference>
<reference evidence="2" key="1">
    <citation type="journal article" date="2014" name="Int. J. Syst. Evol. Microbiol.">
        <title>Complete genome sequence of Corynebacterium casei LMG S-19264T (=DSM 44701T), isolated from a smear-ripened cheese.</title>
        <authorList>
            <consortium name="US DOE Joint Genome Institute (JGI-PGF)"/>
            <person name="Walter F."/>
            <person name="Albersmeier A."/>
            <person name="Kalinowski J."/>
            <person name="Ruckert C."/>
        </authorList>
    </citation>
    <scope>NUCLEOTIDE SEQUENCE</scope>
    <source>
        <strain evidence="2">CGMCC 1.12408</strain>
    </source>
</reference>
<evidence type="ECO:0000313" key="2">
    <source>
        <dbReference type="EMBL" id="GGA81245.1"/>
    </source>
</evidence>
<organism evidence="2 3">
    <name type="scientific">Ornithinibacillus halotolerans</name>
    <dbReference type="NCBI Taxonomy" id="1274357"/>
    <lineage>
        <taxon>Bacteria</taxon>
        <taxon>Bacillati</taxon>
        <taxon>Bacillota</taxon>
        <taxon>Bacilli</taxon>
        <taxon>Bacillales</taxon>
        <taxon>Bacillaceae</taxon>
        <taxon>Ornithinibacillus</taxon>
    </lineage>
</organism>
<dbReference type="EMBL" id="BMEY01000013">
    <property type="protein sequence ID" value="GGA81245.1"/>
    <property type="molecule type" value="Genomic_DNA"/>
</dbReference>
<feature type="transmembrane region" description="Helical" evidence="1">
    <location>
        <begin position="94"/>
        <end position="116"/>
    </location>
</feature>
<evidence type="ECO:0000256" key="1">
    <source>
        <dbReference type="SAM" id="Phobius"/>
    </source>
</evidence>
<dbReference type="Proteomes" id="UP000613512">
    <property type="component" value="Unassembled WGS sequence"/>
</dbReference>
<accession>A0A916S2Q9</accession>
<proteinExistence type="predicted"/>
<keyword evidence="1" id="KW-0812">Transmembrane</keyword>
<sequence length="251" mass="29442">MLLLVICVSLITIFIQTILKRKLKIEVGPVPLRAYSNLDRLIQRIFIIGFVIILAVIYFVLTPADIYILFGFAVLFLSYRTFMEYKYDREEREYLLSFVSTLGLFILFVSSVFYGIQYMEPYKEAEQQIKSFTPESIQQIEIVNYAWDENVRDVLKAMNYKGEATIDDSKLITEILAAFSETELQTRDVSKVNLNNYYRLYFNGDQSIEITVYDKFLTLNTGELTWLNVKGENKVYDLLNDNNIEWHDPEI</sequence>
<name>A0A916S2Q9_9BACI</name>
<comment type="caution">
    <text evidence="2">The sequence shown here is derived from an EMBL/GenBank/DDBJ whole genome shotgun (WGS) entry which is preliminary data.</text>
</comment>
<evidence type="ECO:0008006" key="4">
    <source>
        <dbReference type="Google" id="ProtNLM"/>
    </source>
</evidence>
<dbReference type="RefSeq" id="WP_188385074.1">
    <property type="nucleotide sequence ID" value="NZ_BMEY01000013.1"/>
</dbReference>
<keyword evidence="1" id="KW-1133">Transmembrane helix</keyword>
<keyword evidence="1" id="KW-0472">Membrane</keyword>
<protein>
    <recommendedName>
        <fullName evidence="4">DUF4181 domain-containing protein</fullName>
    </recommendedName>
</protein>
<reference evidence="2" key="2">
    <citation type="submission" date="2020-09" db="EMBL/GenBank/DDBJ databases">
        <authorList>
            <person name="Sun Q."/>
            <person name="Zhou Y."/>
        </authorList>
    </citation>
    <scope>NUCLEOTIDE SEQUENCE</scope>
    <source>
        <strain evidence="2">CGMCC 1.12408</strain>
    </source>
</reference>
<evidence type="ECO:0000313" key="3">
    <source>
        <dbReference type="Proteomes" id="UP000613512"/>
    </source>
</evidence>
<gene>
    <name evidence="2" type="ORF">GCM10008025_25760</name>
</gene>
<feature type="transmembrane region" description="Helical" evidence="1">
    <location>
        <begin position="41"/>
        <end position="61"/>
    </location>
</feature>
<keyword evidence="3" id="KW-1185">Reference proteome</keyword>
<dbReference type="Pfam" id="PF13789">
    <property type="entry name" value="DUF4181"/>
    <property type="match status" value="1"/>
</dbReference>